<feature type="domain" description="Amine oxidase" evidence="1">
    <location>
        <begin position="12"/>
        <end position="416"/>
    </location>
</feature>
<keyword evidence="3" id="KW-1185">Reference proteome</keyword>
<sequence>MEQRIAVIGAGISGLAAAWLLSRRHHVTLYEKNDYIGGHTHTVTVQGDRGPLGVDTGFMVFNHRNYPNLKALFQHLGITSQPTDMSFAASVDDGRLEYAGSDLNSLFAQRRNLINPRFLRMLADILRFNRAGKRLLAEGASPDITLGGYLIQAGYGPGFRDDYLLPMAAAIWSCPTRRMLDFPLTAFLRFFANHGLMDLTGRPQWHTVQGGSRTYVERMLQDLPQGVHADRRVVAVQRREPEVRILTDDGGEAHFDQVIFACHADEALEVLESPREAEGRVLEAFTYQPNETFLHTDTRLMPQRRRVWSSWNYLARRRPSDAPAHQVSVTYWMNRLQSLRESRQYLVSLNPLDPPREDTVIRRMTYHHPVFDRGAMEAQAALPEIQGQDRIWYCGAWTGYGFHEDGLRSALDVASRLGVTPPWPAPQTAAPAGAGAPKP</sequence>
<dbReference type="Proteomes" id="UP000199556">
    <property type="component" value="Unassembled WGS sequence"/>
</dbReference>
<dbReference type="STRING" id="195064.SAMN05421721_103146"/>
<dbReference type="PANTHER" id="PTHR42923">
    <property type="entry name" value="PROTOPORPHYRINOGEN OXIDASE"/>
    <property type="match status" value="1"/>
</dbReference>
<dbReference type="InterPro" id="IPR050464">
    <property type="entry name" value="Zeta_carotene_desat/Oxidored"/>
</dbReference>
<dbReference type="Pfam" id="PF01593">
    <property type="entry name" value="Amino_oxidase"/>
    <property type="match status" value="1"/>
</dbReference>
<dbReference type="Gene3D" id="1.10.405.20">
    <property type="match status" value="1"/>
</dbReference>
<accession>A0A1I4Q582</accession>
<dbReference type="FunFam" id="1.10.405.20:FF:000001">
    <property type="entry name" value="Amine oxidase"/>
    <property type="match status" value="1"/>
</dbReference>
<dbReference type="OrthoDB" id="20837at2"/>
<dbReference type="SUPFAM" id="SSF51905">
    <property type="entry name" value="FAD/NAD(P)-binding domain"/>
    <property type="match status" value="1"/>
</dbReference>
<dbReference type="InterPro" id="IPR036188">
    <property type="entry name" value="FAD/NAD-bd_sf"/>
</dbReference>
<dbReference type="RefSeq" id="WP_090483837.1">
    <property type="nucleotide sequence ID" value="NZ_FOUO01000003.1"/>
</dbReference>
<dbReference type="InterPro" id="IPR002937">
    <property type="entry name" value="Amino_oxidase"/>
</dbReference>
<organism evidence="2 3">
    <name type="scientific">Ectothiorhodospira mobilis</name>
    <dbReference type="NCBI Taxonomy" id="195064"/>
    <lineage>
        <taxon>Bacteria</taxon>
        <taxon>Pseudomonadati</taxon>
        <taxon>Pseudomonadota</taxon>
        <taxon>Gammaproteobacteria</taxon>
        <taxon>Chromatiales</taxon>
        <taxon>Ectothiorhodospiraceae</taxon>
        <taxon>Ectothiorhodospira</taxon>
    </lineage>
</organism>
<dbReference type="Gene3D" id="3.30.70.1990">
    <property type="match status" value="1"/>
</dbReference>
<evidence type="ECO:0000313" key="2">
    <source>
        <dbReference type="EMBL" id="SFM35016.1"/>
    </source>
</evidence>
<dbReference type="GO" id="GO:0016491">
    <property type="term" value="F:oxidoreductase activity"/>
    <property type="evidence" value="ECO:0007669"/>
    <property type="project" value="InterPro"/>
</dbReference>
<dbReference type="Gene3D" id="3.50.50.60">
    <property type="entry name" value="FAD/NAD(P)-binding domain"/>
    <property type="match status" value="1"/>
</dbReference>
<evidence type="ECO:0000259" key="1">
    <source>
        <dbReference type="Pfam" id="PF01593"/>
    </source>
</evidence>
<name>A0A1I4Q582_ECTMO</name>
<dbReference type="AlphaFoldDB" id="A0A1I4Q582"/>
<reference evidence="2 3" key="1">
    <citation type="submission" date="2016-10" db="EMBL/GenBank/DDBJ databases">
        <authorList>
            <person name="de Groot N.N."/>
        </authorList>
    </citation>
    <scope>NUCLEOTIDE SEQUENCE [LARGE SCALE GENOMIC DNA]</scope>
    <source>
        <strain evidence="2 3">DSM 4180</strain>
    </source>
</reference>
<gene>
    <name evidence="2" type="ORF">SAMN05421721_103146</name>
</gene>
<proteinExistence type="predicted"/>
<protein>
    <submittedName>
        <fullName evidence="2">Predicted NAD/FAD-binding protein</fullName>
    </submittedName>
</protein>
<evidence type="ECO:0000313" key="3">
    <source>
        <dbReference type="Proteomes" id="UP000199556"/>
    </source>
</evidence>
<dbReference type="EMBL" id="FOUO01000003">
    <property type="protein sequence ID" value="SFM35016.1"/>
    <property type="molecule type" value="Genomic_DNA"/>
</dbReference>
<dbReference type="PANTHER" id="PTHR42923:SF17">
    <property type="entry name" value="AMINE OXIDASE DOMAIN-CONTAINING PROTEIN"/>
    <property type="match status" value="1"/>
</dbReference>